<dbReference type="Gene3D" id="1.10.472.30">
    <property type="entry name" value="Transcription elongation factor S-II, central domain"/>
    <property type="match status" value="1"/>
</dbReference>
<name>A0A843UPX1_COLES</name>
<dbReference type="PANTHER" id="PTHR11477:SF20">
    <property type="entry name" value="SPOC DOMAIN _ TRANSCRIPTION ELONGATION FACTOR S-II PROTEIN"/>
    <property type="match status" value="1"/>
</dbReference>
<feature type="region of interest" description="Disordered" evidence="1">
    <location>
        <begin position="987"/>
        <end position="1018"/>
    </location>
</feature>
<dbReference type="OrthoDB" id="1884872at2759"/>
<gene>
    <name evidence="3" type="ORF">Taro_018123</name>
</gene>
<feature type="compositionally biased region" description="Basic residues" evidence="1">
    <location>
        <begin position="993"/>
        <end position="1007"/>
    </location>
</feature>
<feature type="region of interest" description="Disordered" evidence="1">
    <location>
        <begin position="678"/>
        <end position="779"/>
    </location>
</feature>
<feature type="region of interest" description="Disordered" evidence="1">
    <location>
        <begin position="308"/>
        <end position="332"/>
    </location>
</feature>
<feature type="compositionally biased region" description="Polar residues" evidence="1">
    <location>
        <begin position="718"/>
        <end position="733"/>
    </location>
</feature>
<feature type="compositionally biased region" description="Polar residues" evidence="1">
    <location>
        <begin position="308"/>
        <end position="325"/>
    </location>
</feature>
<evidence type="ECO:0000256" key="1">
    <source>
        <dbReference type="SAM" id="MobiDB-lite"/>
    </source>
</evidence>
<feature type="region of interest" description="Disordered" evidence="1">
    <location>
        <begin position="1041"/>
        <end position="1100"/>
    </location>
</feature>
<feature type="domain" description="TFIIS central" evidence="2">
    <location>
        <begin position="443"/>
        <end position="560"/>
    </location>
</feature>
<dbReference type="SMART" id="SM00510">
    <property type="entry name" value="TFS2M"/>
    <property type="match status" value="1"/>
</dbReference>
<dbReference type="GO" id="GO:0006351">
    <property type="term" value="P:DNA-templated transcription"/>
    <property type="evidence" value="ECO:0007669"/>
    <property type="project" value="InterPro"/>
</dbReference>
<dbReference type="Pfam" id="PF07500">
    <property type="entry name" value="TFIIS_M"/>
    <property type="match status" value="1"/>
</dbReference>
<feature type="region of interest" description="Disordered" evidence="1">
    <location>
        <begin position="222"/>
        <end position="253"/>
    </location>
</feature>
<evidence type="ECO:0000313" key="3">
    <source>
        <dbReference type="EMBL" id="MQL85585.1"/>
    </source>
</evidence>
<dbReference type="EMBL" id="NMUH01000837">
    <property type="protein sequence ID" value="MQL85585.1"/>
    <property type="molecule type" value="Genomic_DNA"/>
</dbReference>
<dbReference type="Proteomes" id="UP000652761">
    <property type="component" value="Unassembled WGS sequence"/>
</dbReference>
<feature type="region of interest" description="Disordered" evidence="1">
    <location>
        <begin position="1114"/>
        <end position="1178"/>
    </location>
</feature>
<feature type="compositionally biased region" description="Polar residues" evidence="1">
    <location>
        <begin position="227"/>
        <end position="240"/>
    </location>
</feature>
<dbReference type="InterPro" id="IPR003618">
    <property type="entry name" value="TFIIS_cen_dom"/>
</dbReference>
<reference evidence="3" key="1">
    <citation type="submission" date="2017-07" db="EMBL/GenBank/DDBJ databases">
        <title>Taro Niue Genome Assembly and Annotation.</title>
        <authorList>
            <person name="Atibalentja N."/>
            <person name="Keating K."/>
            <person name="Fields C.J."/>
        </authorList>
    </citation>
    <scope>NUCLEOTIDE SEQUENCE</scope>
    <source>
        <strain evidence="3">Niue_2</strain>
        <tissue evidence="3">Leaf</tissue>
    </source>
</reference>
<dbReference type="GO" id="GO:0005634">
    <property type="term" value="C:nucleus"/>
    <property type="evidence" value="ECO:0007669"/>
    <property type="project" value="TreeGrafter"/>
</dbReference>
<feature type="compositionally biased region" description="Basic and acidic residues" evidence="1">
    <location>
        <begin position="735"/>
        <end position="751"/>
    </location>
</feature>
<protein>
    <recommendedName>
        <fullName evidence="2">TFIIS central domain-containing protein</fullName>
    </recommendedName>
</protein>
<dbReference type="PROSITE" id="PS51321">
    <property type="entry name" value="TFIIS_CENTRAL"/>
    <property type="match status" value="1"/>
</dbReference>
<dbReference type="CDD" id="cd21538">
    <property type="entry name" value="SPOC_TFIIS"/>
    <property type="match status" value="1"/>
</dbReference>
<evidence type="ECO:0000259" key="2">
    <source>
        <dbReference type="PROSITE" id="PS51321"/>
    </source>
</evidence>
<dbReference type="Pfam" id="PF07744">
    <property type="entry name" value="SPOC"/>
    <property type="match status" value="1"/>
</dbReference>
<dbReference type="InterPro" id="IPR012921">
    <property type="entry name" value="SPOC_C"/>
</dbReference>
<dbReference type="AlphaFoldDB" id="A0A843UPX1"/>
<organism evidence="3 4">
    <name type="scientific">Colocasia esculenta</name>
    <name type="common">Wild taro</name>
    <name type="synonym">Arum esculentum</name>
    <dbReference type="NCBI Taxonomy" id="4460"/>
    <lineage>
        <taxon>Eukaryota</taxon>
        <taxon>Viridiplantae</taxon>
        <taxon>Streptophyta</taxon>
        <taxon>Embryophyta</taxon>
        <taxon>Tracheophyta</taxon>
        <taxon>Spermatophyta</taxon>
        <taxon>Magnoliopsida</taxon>
        <taxon>Liliopsida</taxon>
        <taxon>Araceae</taxon>
        <taxon>Aroideae</taxon>
        <taxon>Colocasieae</taxon>
        <taxon>Colocasia</taxon>
    </lineage>
</organism>
<dbReference type="InterPro" id="IPR036575">
    <property type="entry name" value="TFIIS_cen_dom_sf"/>
</dbReference>
<dbReference type="PANTHER" id="PTHR11477">
    <property type="entry name" value="TRANSCRIPTION FACTOR S-II ZINC FINGER DOMAIN-CONTAINING PROTEIN"/>
    <property type="match status" value="1"/>
</dbReference>
<sequence>MTDGFGPQGNRERTHTKKAYCRHEDAEIYGIPVTNDWRFDPLHEGLLVDSKMEPSSRCSIPASIGVDVHLMANKQPGQMEPSPRGQTPMVVDIEPLLMTNEQPAQMELLPDIETAMPSSMEPQQSSTSLSFVQVGASSKFQNPMPALRPQQLSLKNRQSILIEQSPRAYGSSSFKLALQQPLSTNGPSMQKEPSSKFQMVASANKGTKQLPSVSKVARMEHLPKVQGATSPTLGTPQLSSKNKRKSQTEKLSKVQSINLAAQVASPAIRKAAQAEPSPKVQSESFESVRSKLRESLAAALVLVPEAQRNSQATEKTQSTMETNVQGEMADDSGKQVEASTITTSVFSCPLSETCSEPMSSKGNECDVPLKLDESHCLPSDAFTSGGAADYTQIWKCDMQDFELKHTSLGGDMSFGNNLVFKDELLQGNGLCWASDNDFESSALKEGEPKRLKLTLEGSSMDTKESVVKTQHLATKIEAELFRLFGGVNKKYKEKGRSLLFNLKDPNNPELRERVFSEEITPERLCSMTAEELASKQLTEWRIAKAEEFAQMVVLPESDIDLRRLVKKTHKGEFQVEVEKDDTIPVEVAVGANSLPQVSTRANETKNVVKSIENEAQNSTMHGETEIPDNSAASKKLDLGSLRPQDMQDLMVDELKDTEFLPAILSLDEFMEALDSEPPFQSLPVDAVQDSPTKKKGSDSQHLRSNSMPDRSYVENAVPENSQSKSDDTLNYLNSKPDKASDSLVSKQDHLHTASADLPDSSSNHADEIDSRNTSTNNNHALCSGSISEVDNGSPGITANGDNVWEGLVQLNISSLVTVSGFFKSGEKTSTKEWPGFLEIKGRVRVDAFEKFLQELPSSRSRAIMISWTDLQLGYRQALGAQAACKLLTFNKRLTGGLMVVHFQWKEGSPESGRASLIETADSYVADERVGYAEPAPGVELYFCPPHSRTVQMLEKHLPKEHLEALAASTDGGLVGIVVWRRPHVTSAVSPRLSNHKHSSSSRKHLVSSRKPPPLNSNADVAIKRPAAAAAALPAPVNTILEPQPEEAADDVPPGFGPRATRDEDDLPEFDFRGSRPTASNPRQGGSGVGMSHSHGRPLARRPADQMRELIHKYGQGESGTGSGIPSLSHMQPHMQPWGEDDDDDDIPEWRPHQDSHPPSQGLHRRTQPPSHQANPHLMPMAARKPPLLAVHAPPQLVSAMALPMQPPPMGATQLAQTAWQQQGAWWPHARMPVHGAQQPCHYGGQAAEGQHNGMMGGYGNLPDSADWRSDVHNRGRGM</sequence>
<feature type="compositionally biased region" description="Basic and acidic residues" evidence="1">
    <location>
        <begin position="691"/>
        <end position="701"/>
    </location>
</feature>
<proteinExistence type="predicted"/>
<dbReference type="SUPFAM" id="SSF46942">
    <property type="entry name" value="Elongation factor TFIIS domain 2"/>
    <property type="match status" value="1"/>
</dbReference>
<comment type="caution">
    <text evidence="3">The sequence shown here is derived from an EMBL/GenBank/DDBJ whole genome shotgun (WGS) entry which is preliminary data.</text>
</comment>
<accession>A0A843UPX1</accession>
<evidence type="ECO:0000313" key="4">
    <source>
        <dbReference type="Proteomes" id="UP000652761"/>
    </source>
</evidence>
<keyword evidence="4" id="KW-1185">Reference proteome</keyword>